<sequence>MGGCSLTVVQCTFVGSFCSSPCRDSKAFDTPPLFFFFCPTDGNPSDGGASSFSSPPPPVVEHHHHGDTAVSNDLAAPAILAQILVATHFAIAACIPSNPVPHTPKPHALLFCYLKTLLCEMSSPSPSSVFRKITRNKVSS</sequence>
<feature type="region of interest" description="Disordered" evidence="1">
    <location>
        <begin position="45"/>
        <end position="66"/>
    </location>
</feature>
<proteinExistence type="predicted"/>
<reference evidence="2" key="1">
    <citation type="submission" date="2024-02" db="EMBL/GenBank/DDBJ databases">
        <authorList>
            <consortium name="ELIXIR-Norway"/>
            <consortium name="Elixir Norway"/>
        </authorList>
    </citation>
    <scope>NUCLEOTIDE SEQUENCE</scope>
</reference>
<dbReference type="Proteomes" id="UP001497444">
    <property type="component" value="Chromosome 8"/>
</dbReference>
<evidence type="ECO:0000313" key="3">
    <source>
        <dbReference type="Proteomes" id="UP001497444"/>
    </source>
</evidence>
<dbReference type="EMBL" id="OZ020103">
    <property type="protein sequence ID" value="CAK9277170.1"/>
    <property type="molecule type" value="Genomic_DNA"/>
</dbReference>
<evidence type="ECO:0000256" key="1">
    <source>
        <dbReference type="SAM" id="MobiDB-lite"/>
    </source>
</evidence>
<name>A0ABP0XF74_9BRYO</name>
<organism evidence="2 3">
    <name type="scientific">Sphagnum jensenii</name>
    <dbReference type="NCBI Taxonomy" id="128206"/>
    <lineage>
        <taxon>Eukaryota</taxon>
        <taxon>Viridiplantae</taxon>
        <taxon>Streptophyta</taxon>
        <taxon>Embryophyta</taxon>
        <taxon>Bryophyta</taxon>
        <taxon>Sphagnophytina</taxon>
        <taxon>Sphagnopsida</taxon>
        <taxon>Sphagnales</taxon>
        <taxon>Sphagnaceae</taxon>
        <taxon>Sphagnum</taxon>
    </lineage>
</organism>
<gene>
    <name evidence="2" type="ORF">CSSPJE1EN1_LOCUS22648</name>
</gene>
<accession>A0ABP0XF74</accession>
<keyword evidence="3" id="KW-1185">Reference proteome</keyword>
<evidence type="ECO:0000313" key="2">
    <source>
        <dbReference type="EMBL" id="CAK9277170.1"/>
    </source>
</evidence>
<protein>
    <submittedName>
        <fullName evidence="2">Uncharacterized protein</fullName>
    </submittedName>
</protein>